<dbReference type="GO" id="GO:0050355">
    <property type="term" value="F:inorganic triphosphate phosphatase activity"/>
    <property type="evidence" value="ECO:0007669"/>
    <property type="project" value="InterPro"/>
</dbReference>
<dbReference type="RefSeq" id="WP_126824111.1">
    <property type="nucleotide sequence ID" value="NZ_PIQG01000001.1"/>
</dbReference>
<dbReference type="Pfam" id="PF01928">
    <property type="entry name" value="CYTH"/>
    <property type="match status" value="1"/>
</dbReference>
<evidence type="ECO:0000313" key="2">
    <source>
        <dbReference type="EMBL" id="RUO78982.1"/>
    </source>
</evidence>
<protein>
    <submittedName>
        <fullName evidence="2">Phosphate-binding protein</fullName>
    </submittedName>
</protein>
<comment type="caution">
    <text evidence="2">The sequence shown here is derived from an EMBL/GenBank/DDBJ whole genome shotgun (WGS) entry which is preliminary data.</text>
</comment>
<dbReference type="SUPFAM" id="SSF55154">
    <property type="entry name" value="CYTH-like phosphatases"/>
    <property type="match status" value="1"/>
</dbReference>
<evidence type="ECO:0000313" key="3">
    <source>
        <dbReference type="Proteomes" id="UP000288279"/>
    </source>
</evidence>
<reference evidence="2 3" key="1">
    <citation type="journal article" date="2011" name="Front. Microbiol.">
        <title>Genomic signatures of strain selection and enhancement in Bacillus atrophaeus var. globigii, a historical biowarfare simulant.</title>
        <authorList>
            <person name="Gibbons H.S."/>
            <person name="Broomall S.M."/>
            <person name="McNew L.A."/>
            <person name="Daligault H."/>
            <person name="Chapman C."/>
            <person name="Bruce D."/>
            <person name="Karavis M."/>
            <person name="Krepps M."/>
            <person name="McGregor P.A."/>
            <person name="Hong C."/>
            <person name="Park K.H."/>
            <person name="Akmal A."/>
            <person name="Feldman A."/>
            <person name="Lin J.S."/>
            <person name="Chang W.E."/>
            <person name="Higgs B.W."/>
            <person name="Demirev P."/>
            <person name="Lindquist J."/>
            <person name="Liem A."/>
            <person name="Fochler E."/>
            <person name="Read T.D."/>
            <person name="Tapia R."/>
            <person name="Johnson S."/>
            <person name="Bishop-Lilly K.A."/>
            <person name="Detter C."/>
            <person name="Han C."/>
            <person name="Sozhamannan S."/>
            <person name="Rosenzweig C.N."/>
            <person name="Skowronski E.W."/>
        </authorList>
    </citation>
    <scope>NUCLEOTIDE SEQUENCE [LARGE SCALE GENOMIC DNA]</scope>
    <source>
        <strain evidence="2 3">PIT1</strain>
    </source>
</reference>
<dbReference type="OrthoDB" id="3034217at2"/>
<dbReference type="Gene3D" id="2.40.320.10">
    <property type="entry name" value="Hypothetical Protein Pfu-838710-001"/>
    <property type="match status" value="1"/>
</dbReference>
<dbReference type="EMBL" id="PIQG01000001">
    <property type="protein sequence ID" value="RUO78982.1"/>
    <property type="molecule type" value="Genomic_DNA"/>
</dbReference>
<feature type="domain" description="CYTH" evidence="1">
    <location>
        <begin position="2"/>
        <end position="204"/>
    </location>
</feature>
<gene>
    <name evidence="2" type="ORF">CWI83_00195</name>
</gene>
<organism evidence="2 3">
    <name type="scientific">Pseudidiomarina taiwanensis</name>
    <dbReference type="NCBI Taxonomy" id="337250"/>
    <lineage>
        <taxon>Bacteria</taxon>
        <taxon>Pseudomonadati</taxon>
        <taxon>Pseudomonadota</taxon>
        <taxon>Gammaproteobacteria</taxon>
        <taxon>Alteromonadales</taxon>
        <taxon>Idiomarinaceae</taxon>
        <taxon>Pseudidiomarina</taxon>
    </lineage>
</organism>
<proteinExistence type="predicted"/>
<sequence length="498" mass="57988">MSNEVELKLLVEPAQKDAVVSLCQQLAGGISPTTAQLKNTYYDTEDLRLRQFDMGLRMRTTEAYQEQTIKLAGEVLGGLHQRPEYSVQTLLDQPDLTLFPEDIWPDDFPLFDVQRELVAIFTTNFERFTWRIDSDNDGYIELVFDYGRIETGAREQVLCEVEIEVHQAPMHEAYKLARRLITRLGARVGSLSKAARGYLLAEKSVLEPFIHESFVEQHSGDDIGVGLYRSLNYALQYWQHNDACFSLNPSVRAVAGITEGIRLSKVILQQLTMLEVDVNDHILRLEQMLGHLGWLSRYDGLTELIAEDGAYHRALKNSPKLYEQLLQQQEHAVQTELVQKLTARDDYQLTLLELGELCQRQPRHPELMEIPLKQWAVQRLRDDWQRVTEQFARTEELRPEHYLKQLPQLQSSLQLGYCVGYLFDADYRERFRAPWLDMVRGIREIMALRLLREAIKDSDEPQTEKLLNWQQVQLESLLYALEYSRRSALKQEPYWELS</sequence>
<evidence type="ECO:0000259" key="1">
    <source>
        <dbReference type="PROSITE" id="PS51707"/>
    </source>
</evidence>
<name>A0A432ZM84_9GAMM</name>
<dbReference type="InterPro" id="IPR023577">
    <property type="entry name" value="CYTH_domain"/>
</dbReference>
<accession>A0A432ZM84</accession>
<dbReference type="AlphaFoldDB" id="A0A432ZM84"/>
<dbReference type="PANTHER" id="PTHR39569">
    <property type="entry name" value="INORGANIC TRIPHOSPHATASE"/>
    <property type="match status" value="1"/>
</dbReference>
<dbReference type="CDD" id="cd07756">
    <property type="entry name" value="CYTH-like_Pase_CHAD"/>
    <property type="match status" value="1"/>
</dbReference>
<dbReference type="Proteomes" id="UP000288279">
    <property type="component" value="Unassembled WGS sequence"/>
</dbReference>
<keyword evidence="3" id="KW-1185">Reference proteome</keyword>
<dbReference type="PROSITE" id="PS51707">
    <property type="entry name" value="CYTH"/>
    <property type="match status" value="1"/>
</dbReference>
<dbReference type="PANTHER" id="PTHR39569:SF1">
    <property type="entry name" value="INORGANIC TRIPHOSPHATASE"/>
    <property type="match status" value="1"/>
</dbReference>
<dbReference type="GO" id="GO:0046872">
    <property type="term" value="F:metal ion binding"/>
    <property type="evidence" value="ECO:0007669"/>
    <property type="project" value="TreeGrafter"/>
</dbReference>
<dbReference type="InterPro" id="IPR039013">
    <property type="entry name" value="YgiF"/>
</dbReference>
<dbReference type="SMART" id="SM01118">
    <property type="entry name" value="CYTH"/>
    <property type="match status" value="1"/>
</dbReference>
<dbReference type="InterPro" id="IPR033469">
    <property type="entry name" value="CYTH-like_dom_sf"/>
</dbReference>